<sequence length="62" mass="7186">MDASYTVPQFCAAYHFSRAQYYVLKEQGKTPQEMRIGRRVVITRRAAQAWEDRMMAEQAATA</sequence>
<organism evidence="1 2">
    <name type="scientific">Burkholderia ubonensis</name>
    <dbReference type="NCBI Taxonomy" id="101571"/>
    <lineage>
        <taxon>Bacteria</taxon>
        <taxon>Pseudomonadati</taxon>
        <taxon>Pseudomonadota</taxon>
        <taxon>Betaproteobacteria</taxon>
        <taxon>Burkholderiales</taxon>
        <taxon>Burkholderiaceae</taxon>
        <taxon>Burkholderia</taxon>
        <taxon>Burkholderia cepacia complex</taxon>
    </lineage>
</organism>
<evidence type="ECO:0008006" key="3">
    <source>
        <dbReference type="Google" id="ProtNLM"/>
    </source>
</evidence>
<dbReference type="EMBL" id="LPIX01000025">
    <property type="protein sequence ID" value="KWE08949.1"/>
    <property type="molecule type" value="Genomic_DNA"/>
</dbReference>
<dbReference type="Proteomes" id="UP000062998">
    <property type="component" value="Unassembled WGS sequence"/>
</dbReference>
<evidence type="ECO:0000313" key="1">
    <source>
        <dbReference type="EMBL" id="KWE08949.1"/>
    </source>
</evidence>
<proteinExistence type="predicted"/>
<comment type="caution">
    <text evidence="1">The sequence shown here is derived from an EMBL/GenBank/DDBJ whole genome shotgun (WGS) entry which is preliminary data.</text>
</comment>
<dbReference type="OrthoDB" id="9135028at2"/>
<accession>A0A119M4Y6</accession>
<gene>
    <name evidence="1" type="ORF">WL73_07015</name>
</gene>
<protein>
    <recommendedName>
        <fullName evidence="3">DNA-binding protein</fullName>
    </recommendedName>
</protein>
<name>A0A119M4Y6_9BURK</name>
<dbReference type="RefSeq" id="WP_060199764.1">
    <property type="nucleotide sequence ID" value="NZ_LPHE01000058.1"/>
</dbReference>
<dbReference type="AlphaFoldDB" id="A0A119M4Y6"/>
<evidence type="ECO:0000313" key="2">
    <source>
        <dbReference type="Proteomes" id="UP000062998"/>
    </source>
</evidence>
<reference evidence="1 2" key="1">
    <citation type="submission" date="2015-11" db="EMBL/GenBank/DDBJ databases">
        <title>Expanding the genomic diversity of Burkholderia species for the development of highly accurate diagnostics.</title>
        <authorList>
            <person name="Sahl J."/>
            <person name="Keim P."/>
            <person name="Wagner D."/>
        </authorList>
    </citation>
    <scope>NUCLEOTIDE SEQUENCE [LARGE SCALE GENOMIC DNA]</scope>
    <source>
        <strain evidence="1 2">MSMB2167WGS</strain>
    </source>
</reference>